<dbReference type="HOGENOM" id="CLU_1366906_0_0_1"/>
<sequence>MGPIKLASEGYNAERLAILCSVSLRETDFEGIVSVDVGSIRLKGVWLIFINRSSSSKDHSGDSITLLVISWGAKQDVFQKSVAKRDVSQKSVNIRGCGSQCRGIWGTVVRDGSIALWGSLIFGYCNSTPRITSFLSLIIENDDVVDRIVTKKNIKSNLETFLTILEIRFLRVFARKRYCTQFSINEEVEDYKYKKKIIEV</sequence>
<reference evidence="1" key="1">
    <citation type="submission" date="2013-07" db="EMBL/GenBank/DDBJ databases">
        <title>The genome of an arbuscular mycorrhizal fungus provides insights into the evolution of the oldest plant symbiosis.</title>
        <authorList>
            <consortium name="DOE Joint Genome Institute"/>
            <person name="Tisserant E."/>
            <person name="Malbreil M."/>
            <person name="Kuo A."/>
            <person name="Kohler A."/>
            <person name="Symeonidi A."/>
            <person name="Balestrini R."/>
            <person name="Charron P."/>
            <person name="Duensing N."/>
            <person name="Frei-dit-Frey N."/>
            <person name="Gianinazzi-Pearson V."/>
            <person name="Gilbert B."/>
            <person name="Handa Y."/>
            <person name="Hijri M."/>
            <person name="Kaul R."/>
            <person name="Kawaguchi M."/>
            <person name="Krajinski F."/>
            <person name="Lammers P."/>
            <person name="Lapierre D."/>
            <person name="Masclaux F.G."/>
            <person name="Murat C."/>
            <person name="Morin E."/>
            <person name="Ndikumana S."/>
            <person name="Pagni M."/>
            <person name="Petitpierre D."/>
            <person name="Requena N."/>
            <person name="Rosikiewicz P."/>
            <person name="Riley R."/>
            <person name="Saito K."/>
            <person name="San Clemente H."/>
            <person name="Shapiro H."/>
            <person name="van Tuinen D."/>
            <person name="Becard G."/>
            <person name="Bonfante P."/>
            <person name="Paszkowski U."/>
            <person name="Shachar-Hill Y."/>
            <person name="Young J.P."/>
            <person name="Sanders I.R."/>
            <person name="Henrissat B."/>
            <person name="Rensing S.A."/>
            <person name="Grigoriev I.V."/>
            <person name="Corradi N."/>
            <person name="Roux C."/>
            <person name="Martin F."/>
        </authorList>
    </citation>
    <scope>NUCLEOTIDE SEQUENCE</scope>
    <source>
        <strain evidence="1">DAOM 197198</strain>
    </source>
</reference>
<gene>
    <name evidence="1" type="ORF">GLOINDRAFT_90394</name>
</gene>
<dbReference type="AlphaFoldDB" id="U9SI35"/>
<dbReference type="EMBL" id="KI301790">
    <property type="protein sequence ID" value="ERZ94736.1"/>
    <property type="molecule type" value="Genomic_DNA"/>
</dbReference>
<proteinExistence type="predicted"/>
<accession>U9SI35</accession>
<organism evidence="1">
    <name type="scientific">Rhizophagus irregularis (strain DAOM 181602 / DAOM 197198 / MUCL 43194)</name>
    <name type="common">Arbuscular mycorrhizal fungus</name>
    <name type="synonym">Glomus intraradices</name>
    <dbReference type="NCBI Taxonomy" id="747089"/>
    <lineage>
        <taxon>Eukaryota</taxon>
        <taxon>Fungi</taxon>
        <taxon>Fungi incertae sedis</taxon>
        <taxon>Mucoromycota</taxon>
        <taxon>Glomeromycotina</taxon>
        <taxon>Glomeromycetes</taxon>
        <taxon>Glomerales</taxon>
        <taxon>Glomeraceae</taxon>
        <taxon>Rhizophagus</taxon>
    </lineage>
</organism>
<protein>
    <submittedName>
        <fullName evidence="1">Uncharacterized protein</fullName>
    </submittedName>
</protein>
<dbReference type="VEuPathDB" id="FungiDB:RhiirFUN_022182"/>
<name>U9SI35_RHIID</name>
<evidence type="ECO:0000313" key="1">
    <source>
        <dbReference type="EMBL" id="ERZ94736.1"/>
    </source>
</evidence>